<evidence type="ECO:0000256" key="7">
    <source>
        <dbReference type="ARBA" id="ARBA00023157"/>
    </source>
</evidence>
<dbReference type="GO" id="GO:0048046">
    <property type="term" value="C:apoplast"/>
    <property type="evidence" value="ECO:0007669"/>
    <property type="project" value="UniProtKB-SubCell"/>
</dbReference>
<dbReference type="Proteomes" id="UP000250235">
    <property type="component" value="Unassembled WGS sequence"/>
</dbReference>
<reference evidence="14 15" key="1">
    <citation type="journal article" date="2015" name="Proc. Natl. Acad. Sci. U.S.A.">
        <title>The resurrection genome of Boea hygrometrica: A blueprint for survival of dehydration.</title>
        <authorList>
            <person name="Xiao L."/>
            <person name="Yang G."/>
            <person name="Zhang L."/>
            <person name="Yang X."/>
            <person name="Zhao S."/>
            <person name="Ji Z."/>
            <person name="Zhou Q."/>
            <person name="Hu M."/>
            <person name="Wang Y."/>
            <person name="Chen M."/>
            <person name="Xu Y."/>
            <person name="Jin H."/>
            <person name="Xiao X."/>
            <person name="Hu G."/>
            <person name="Bao F."/>
            <person name="Hu Y."/>
            <person name="Wan P."/>
            <person name="Li L."/>
            <person name="Deng X."/>
            <person name="Kuang T."/>
            <person name="Xiang C."/>
            <person name="Zhu J.K."/>
            <person name="Oliver M.J."/>
            <person name="He Y."/>
        </authorList>
    </citation>
    <scope>NUCLEOTIDE SEQUENCE [LARGE SCALE GENOMIC DNA]</scope>
    <source>
        <strain evidence="15">cv. XS01</strain>
    </source>
</reference>
<feature type="domain" description="Cupin type-1" evidence="13">
    <location>
        <begin position="54"/>
        <end position="200"/>
    </location>
</feature>
<evidence type="ECO:0000256" key="2">
    <source>
        <dbReference type="ARBA" id="ARBA00007456"/>
    </source>
</evidence>
<keyword evidence="7 11" id="KW-1015">Disulfide bond</keyword>
<evidence type="ECO:0000256" key="4">
    <source>
        <dbReference type="ARBA" id="ARBA00022525"/>
    </source>
</evidence>
<dbReference type="SMART" id="SM00835">
    <property type="entry name" value="Cupin_1"/>
    <property type="match status" value="1"/>
</dbReference>
<dbReference type="InterPro" id="IPR001929">
    <property type="entry name" value="Germin"/>
</dbReference>
<keyword evidence="15" id="KW-1185">Reference proteome</keyword>
<dbReference type="EMBL" id="KQ991691">
    <property type="protein sequence ID" value="KZV51374.1"/>
    <property type="molecule type" value="Genomic_DNA"/>
</dbReference>
<evidence type="ECO:0000256" key="5">
    <source>
        <dbReference type="ARBA" id="ARBA00022723"/>
    </source>
</evidence>
<evidence type="ECO:0000313" key="14">
    <source>
        <dbReference type="EMBL" id="KZV51374.1"/>
    </source>
</evidence>
<dbReference type="OrthoDB" id="1921208at2759"/>
<dbReference type="CDD" id="cd02241">
    <property type="entry name" value="cupin_OxOx"/>
    <property type="match status" value="1"/>
</dbReference>
<proteinExistence type="inferred from homology"/>
<dbReference type="Gene3D" id="2.60.120.10">
    <property type="entry name" value="Jelly Rolls"/>
    <property type="match status" value="1"/>
</dbReference>
<dbReference type="InterPro" id="IPR011051">
    <property type="entry name" value="RmlC_Cupin_sf"/>
</dbReference>
<evidence type="ECO:0000256" key="1">
    <source>
        <dbReference type="ARBA" id="ARBA00004271"/>
    </source>
</evidence>
<accession>A0A2Z7D2W4</accession>
<dbReference type="Pfam" id="PF00190">
    <property type="entry name" value="Cupin_1"/>
    <property type="match status" value="1"/>
</dbReference>
<comment type="similarity">
    <text evidence="2 12">Belongs to the germin family.</text>
</comment>
<evidence type="ECO:0000256" key="11">
    <source>
        <dbReference type="PIRSR" id="PIRSR601929-3"/>
    </source>
</evidence>
<dbReference type="FunFam" id="2.60.120.10:FF:000047">
    <property type="entry name" value="Auxin-binding protein ABP19a"/>
    <property type="match status" value="1"/>
</dbReference>
<dbReference type="PROSITE" id="PS00725">
    <property type="entry name" value="GERMIN"/>
    <property type="match status" value="1"/>
</dbReference>
<comment type="subcellular location">
    <subcellularLocation>
        <location evidence="1 12">Secreted</location>
        <location evidence="1 12">Extracellular space</location>
        <location evidence="1 12">Apoplast</location>
    </subcellularLocation>
</comment>
<keyword evidence="3 12" id="KW-0052">Apoplast</keyword>
<feature type="disulfide bond" evidence="11">
    <location>
        <begin position="25"/>
        <end position="40"/>
    </location>
</feature>
<keyword evidence="4 12" id="KW-0964">Secreted</keyword>
<feature type="binding site" evidence="9">
    <location>
        <position position="109"/>
    </location>
    <ligand>
        <name>oxalate</name>
        <dbReference type="ChEBI" id="CHEBI:30623"/>
    </ligand>
</feature>
<evidence type="ECO:0000256" key="9">
    <source>
        <dbReference type="PIRSR" id="PIRSR601929-1"/>
    </source>
</evidence>
<dbReference type="SUPFAM" id="SSF51182">
    <property type="entry name" value="RmlC-like cupins"/>
    <property type="match status" value="1"/>
</dbReference>
<evidence type="ECO:0000256" key="6">
    <source>
        <dbReference type="ARBA" id="ARBA00022729"/>
    </source>
</evidence>
<feature type="binding site" evidence="10">
    <location>
        <position position="102"/>
    </location>
    <ligand>
        <name>Mn(2+)</name>
        <dbReference type="ChEBI" id="CHEBI:29035"/>
    </ligand>
</feature>
<feature type="signal peptide" evidence="12">
    <location>
        <begin position="1"/>
        <end position="19"/>
    </location>
</feature>
<keyword evidence="5 9" id="KW-0479">Metal-binding</keyword>
<organism evidence="14 15">
    <name type="scientific">Dorcoceras hygrometricum</name>
    <dbReference type="NCBI Taxonomy" id="472368"/>
    <lineage>
        <taxon>Eukaryota</taxon>
        <taxon>Viridiplantae</taxon>
        <taxon>Streptophyta</taxon>
        <taxon>Embryophyta</taxon>
        <taxon>Tracheophyta</taxon>
        <taxon>Spermatophyta</taxon>
        <taxon>Magnoliopsida</taxon>
        <taxon>eudicotyledons</taxon>
        <taxon>Gunneridae</taxon>
        <taxon>Pentapetalae</taxon>
        <taxon>asterids</taxon>
        <taxon>lamiids</taxon>
        <taxon>Lamiales</taxon>
        <taxon>Gesneriaceae</taxon>
        <taxon>Didymocarpoideae</taxon>
        <taxon>Trichosporeae</taxon>
        <taxon>Loxocarpinae</taxon>
        <taxon>Dorcoceras</taxon>
    </lineage>
</organism>
<feature type="binding site" evidence="10">
    <location>
        <position position="104"/>
    </location>
    <ligand>
        <name>Mn(2+)</name>
        <dbReference type="ChEBI" id="CHEBI:29035"/>
    </ligand>
</feature>
<evidence type="ECO:0000256" key="8">
    <source>
        <dbReference type="ARBA" id="ARBA00023211"/>
    </source>
</evidence>
<dbReference type="InterPro" id="IPR006045">
    <property type="entry name" value="Cupin_1"/>
</dbReference>
<keyword evidence="6 12" id="KW-0732">Signal</keyword>
<name>A0A2Z7D2W4_9LAMI</name>
<feature type="binding site" evidence="10">
    <location>
        <position position="109"/>
    </location>
    <ligand>
        <name>Mn(2+)</name>
        <dbReference type="ChEBI" id="CHEBI:29035"/>
    </ligand>
</feature>
<dbReference type="PANTHER" id="PTHR31238">
    <property type="entry name" value="GERMIN-LIKE PROTEIN SUBFAMILY 3 MEMBER 3"/>
    <property type="match status" value="1"/>
</dbReference>
<evidence type="ECO:0000256" key="12">
    <source>
        <dbReference type="RuleBase" id="RU366015"/>
    </source>
</evidence>
<dbReference type="InterPro" id="IPR014710">
    <property type="entry name" value="RmlC-like_jellyroll"/>
</dbReference>
<sequence>MLRLIFVCFTLLALTRTDGLVQDFCIADLTGPETPSGYTCKPSANATVSDFVYTGLRTPGPKIEIIKAAVSPAFTAQFPGLNGQGVSLLRLDLDPAGVIPLHTHPGAAELLLVTKGVVVSGFISTANQVFVATLHKGDITVIPRGVLHFQINGGGSTAVAFASFSSENPGLQITDFALFANSLPSEIVEKVTFLDDAQVKKLKAALGGSG</sequence>
<feature type="chain" id="PRO_5019612438" description="Germin-like protein" evidence="12">
    <location>
        <begin position="20"/>
        <end position="210"/>
    </location>
</feature>
<feature type="binding site" evidence="10">
    <location>
        <position position="148"/>
    </location>
    <ligand>
        <name>Mn(2+)</name>
        <dbReference type="ChEBI" id="CHEBI:29035"/>
    </ligand>
</feature>
<evidence type="ECO:0000256" key="10">
    <source>
        <dbReference type="PIRSR" id="PIRSR601929-2"/>
    </source>
</evidence>
<evidence type="ECO:0000313" key="15">
    <source>
        <dbReference type="Proteomes" id="UP000250235"/>
    </source>
</evidence>
<gene>
    <name evidence="14" type="ORF">F511_37554</name>
</gene>
<dbReference type="InterPro" id="IPR019780">
    <property type="entry name" value="Germin_Mn-BS"/>
</dbReference>
<dbReference type="PRINTS" id="PR00325">
    <property type="entry name" value="GERMIN"/>
</dbReference>
<protein>
    <recommendedName>
        <fullName evidence="12">Germin-like protein</fullName>
    </recommendedName>
</protein>
<dbReference type="GO" id="GO:0030145">
    <property type="term" value="F:manganese ion binding"/>
    <property type="evidence" value="ECO:0007669"/>
    <property type="project" value="UniProtKB-UniRule"/>
</dbReference>
<dbReference type="AlphaFoldDB" id="A0A2Z7D2W4"/>
<evidence type="ECO:0000256" key="3">
    <source>
        <dbReference type="ARBA" id="ARBA00022523"/>
    </source>
</evidence>
<keyword evidence="8 9" id="KW-0464">Manganese</keyword>
<evidence type="ECO:0000259" key="13">
    <source>
        <dbReference type="SMART" id="SM00835"/>
    </source>
</evidence>
<feature type="binding site" evidence="9">
    <location>
        <position position="104"/>
    </location>
    <ligand>
        <name>oxalate</name>
        <dbReference type="ChEBI" id="CHEBI:30623"/>
    </ligand>
</feature>